<reference evidence="1" key="1">
    <citation type="submission" date="2022-10" db="EMBL/GenBank/DDBJ databases">
        <title>Complete Genome of Trichothecium roseum strain YXFP-22015, a Plant Pathogen Isolated from Citrus.</title>
        <authorList>
            <person name="Wang Y."/>
            <person name="Zhu L."/>
        </authorList>
    </citation>
    <scope>NUCLEOTIDE SEQUENCE</scope>
    <source>
        <strain evidence="1">YXFP-22015</strain>
    </source>
</reference>
<organism evidence="1 2">
    <name type="scientific">Trichothecium roseum</name>
    <dbReference type="NCBI Taxonomy" id="47278"/>
    <lineage>
        <taxon>Eukaryota</taxon>
        <taxon>Fungi</taxon>
        <taxon>Dikarya</taxon>
        <taxon>Ascomycota</taxon>
        <taxon>Pezizomycotina</taxon>
        <taxon>Sordariomycetes</taxon>
        <taxon>Hypocreomycetidae</taxon>
        <taxon>Hypocreales</taxon>
        <taxon>Hypocreales incertae sedis</taxon>
        <taxon>Trichothecium</taxon>
    </lineage>
</organism>
<protein>
    <submittedName>
        <fullName evidence="1">Uncharacterized protein</fullName>
    </submittedName>
</protein>
<dbReference type="Proteomes" id="UP001163324">
    <property type="component" value="Chromosome 4"/>
</dbReference>
<evidence type="ECO:0000313" key="1">
    <source>
        <dbReference type="EMBL" id="KAI9900496.1"/>
    </source>
</evidence>
<dbReference type="EMBL" id="CM047943">
    <property type="protein sequence ID" value="KAI9900496.1"/>
    <property type="molecule type" value="Genomic_DNA"/>
</dbReference>
<comment type="caution">
    <text evidence="1">The sequence shown here is derived from an EMBL/GenBank/DDBJ whole genome shotgun (WGS) entry which is preliminary data.</text>
</comment>
<accession>A0ACC0V3Z4</accession>
<proteinExistence type="predicted"/>
<keyword evidence="2" id="KW-1185">Reference proteome</keyword>
<name>A0ACC0V3Z4_9HYPO</name>
<gene>
    <name evidence="1" type="ORF">N3K66_004758</name>
</gene>
<evidence type="ECO:0000313" key="2">
    <source>
        <dbReference type="Proteomes" id="UP001163324"/>
    </source>
</evidence>
<sequence>MRWSHVAAIGLAEAATKAAAAPTAYSGLPSDHAVQGVAAYAGKSADLAHDATRLVGRTWDDSKDHDFDYSEKPKHDDKPSLNIPINAPITDLVHVHDLINVPVNIEDNSCDGGHCADAPVTSCETGNCPGEAPAPPAPACNGPDCGGSGWEAPAPPAPVKEDAPDVNIPINAPLTDILHVHDLLNVPVNIEDNSCDGGYCRPAGYEDCPPECLDGSCPEWPMPPTGPIVPVVPVAPAPPPKCEGEGCGAPPPAENHPAPPQEVVTPPQVIDTPPQVIDTPPQVVEVPPTPPKEVEINHPAPPQPENPVAPPQVETPSTPPKEVTEQPAPECQGAECNPVAPPKSETPIVPEAEIPTTPETPKIETPEIETPEIKNPESPETPETEIPETKNPETPEIPETETPEIKTPETPEMETPETPEIKTPEAEIPAPPQVQNPTVPQVQTPTVPKVQVPTPTMAPNVPTPTQTSFVPITTASKQQPSASATPECEGEGCPPVCEGEVCEMSPPPSPPVMAGSGKNVPALALGAIAALFFLL</sequence>